<dbReference type="InterPro" id="IPR053145">
    <property type="entry name" value="AB_hydrolase_Est10"/>
</dbReference>
<dbReference type="Proteomes" id="UP000526125">
    <property type="component" value="Unassembled WGS sequence"/>
</dbReference>
<evidence type="ECO:0000313" key="2">
    <source>
        <dbReference type="EMBL" id="NUU79204.1"/>
    </source>
</evidence>
<dbReference type="PANTHER" id="PTHR43265">
    <property type="entry name" value="ESTERASE ESTD"/>
    <property type="match status" value="1"/>
</dbReference>
<dbReference type="InterPro" id="IPR022742">
    <property type="entry name" value="Hydrolase_4"/>
</dbReference>
<reference evidence="2 3" key="1">
    <citation type="submission" date="2020-05" db="EMBL/GenBank/DDBJ databases">
        <title>Genome Sequencing of Type Strains.</title>
        <authorList>
            <person name="Lemaire J.F."/>
            <person name="Inderbitzin P."/>
            <person name="Gregorio O.A."/>
            <person name="Collins S.B."/>
            <person name="Wespe N."/>
            <person name="Knight-Connoni V."/>
        </authorList>
    </citation>
    <scope>NUCLEOTIDE SEQUENCE [LARGE SCALE GENOMIC DNA]</scope>
    <source>
        <strain evidence="2 3">LMG 21957</strain>
    </source>
</reference>
<comment type="caution">
    <text evidence="2">The sequence shown here is derived from an EMBL/GenBank/DDBJ whole genome shotgun (WGS) entry which is preliminary data.</text>
</comment>
<evidence type="ECO:0000313" key="3">
    <source>
        <dbReference type="Proteomes" id="UP000526125"/>
    </source>
</evidence>
<dbReference type="InterPro" id="IPR029058">
    <property type="entry name" value="AB_hydrolase_fold"/>
</dbReference>
<gene>
    <name evidence="2" type="ORF">HP552_28810</name>
</gene>
<accession>A0A7Y6C470</accession>
<proteinExistence type="predicted"/>
<dbReference type="GO" id="GO:0052689">
    <property type="term" value="F:carboxylic ester hydrolase activity"/>
    <property type="evidence" value="ECO:0007669"/>
    <property type="project" value="TreeGrafter"/>
</dbReference>
<dbReference type="EMBL" id="JABMCB010000202">
    <property type="protein sequence ID" value="NUU79204.1"/>
    <property type="molecule type" value="Genomic_DNA"/>
</dbReference>
<sequence>MKKKWGISLLIILLLLGGTGAYILQQNSFDMVQQAVEMDTPQGKLTGVLTLPEKYNGKVGLVLFIHGDGPIDATHDDGYKPLWERLAALGYASLSLDKRGIGGSEGNWLDQSMDDRVEEAEHALAWARQQPSIDVDRIGVWGASQAGWVIPKLAGKEELAFSILVSPAINWLTQGEYNTRRQMAKEGRSLSEIEQQVIDDNRIKDLLKAGSSYDEYVSVAGQKNAMSRERWTFVSQNYTADATNDIANFSSPVLLLLGDQDINVDVKETEKVYRERVSPSELLRVKVLHDTEHSMLSTSTADSSTRALLISLFAPRNITAKGYMDEITDFLKHAQPIQDTQH</sequence>
<organism evidence="2 3">
    <name type="scientific">Paenibacillus xylanilyticus</name>
    <dbReference type="NCBI Taxonomy" id="248903"/>
    <lineage>
        <taxon>Bacteria</taxon>
        <taxon>Bacillati</taxon>
        <taxon>Bacillota</taxon>
        <taxon>Bacilli</taxon>
        <taxon>Bacillales</taxon>
        <taxon>Paenibacillaceae</taxon>
        <taxon>Paenibacillus</taxon>
    </lineage>
</organism>
<dbReference type="AlphaFoldDB" id="A0A7Y6C470"/>
<dbReference type="SUPFAM" id="SSF53474">
    <property type="entry name" value="alpha/beta-Hydrolases"/>
    <property type="match status" value="1"/>
</dbReference>
<dbReference type="Gene3D" id="3.40.50.1820">
    <property type="entry name" value="alpha/beta hydrolase"/>
    <property type="match status" value="1"/>
</dbReference>
<name>A0A7Y6C470_9BACL</name>
<evidence type="ECO:0000259" key="1">
    <source>
        <dbReference type="Pfam" id="PF12146"/>
    </source>
</evidence>
<keyword evidence="2" id="KW-0378">Hydrolase</keyword>
<feature type="domain" description="Serine aminopeptidase S33" evidence="1">
    <location>
        <begin position="60"/>
        <end position="296"/>
    </location>
</feature>
<dbReference type="RefSeq" id="WP_175398783.1">
    <property type="nucleotide sequence ID" value="NZ_JABMCB010000202.1"/>
</dbReference>
<protein>
    <submittedName>
        <fullName evidence="2">Alpha/beta hydrolase</fullName>
    </submittedName>
</protein>
<dbReference type="Pfam" id="PF12146">
    <property type="entry name" value="Hydrolase_4"/>
    <property type="match status" value="1"/>
</dbReference>
<dbReference type="PANTHER" id="PTHR43265:SF1">
    <property type="entry name" value="ESTERASE ESTD"/>
    <property type="match status" value="1"/>
</dbReference>
<keyword evidence="3" id="KW-1185">Reference proteome</keyword>